<dbReference type="InterPro" id="IPR023804">
    <property type="entry name" value="DUF3792_TM"/>
</dbReference>
<organism evidence="2 3">
    <name type="scientific">Chloroflexus islandicus</name>
    <dbReference type="NCBI Taxonomy" id="1707952"/>
    <lineage>
        <taxon>Bacteria</taxon>
        <taxon>Bacillati</taxon>
        <taxon>Chloroflexota</taxon>
        <taxon>Chloroflexia</taxon>
        <taxon>Chloroflexales</taxon>
        <taxon>Chloroflexineae</taxon>
        <taxon>Chloroflexaceae</taxon>
        <taxon>Chloroflexus</taxon>
    </lineage>
</organism>
<feature type="transmembrane region" description="Helical" evidence="1">
    <location>
        <begin position="99"/>
        <end position="118"/>
    </location>
</feature>
<dbReference type="Proteomes" id="UP000078287">
    <property type="component" value="Unassembled WGS sequence"/>
</dbReference>
<comment type="caution">
    <text evidence="2">The sequence shown here is derived from an EMBL/GenBank/DDBJ whole genome shotgun (WGS) entry which is preliminary data.</text>
</comment>
<protein>
    <recommendedName>
        <fullName evidence="4">TIGR04086 family membrane protein</fullName>
    </recommendedName>
</protein>
<proteinExistence type="predicted"/>
<gene>
    <name evidence="2" type="ORF">A6A03_14320</name>
</gene>
<evidence type="ECO:0000313" key="2">
    <source>
        <dbReference type="EMBL" id="OAN45535.1"/>
    </source>
</evidence>
<feature type="transmembrane region" description="Helical" evidence="1">
    <location>
        <begin position="74"/>
        <end position="93"/>
    </location>
</feature>
<accession>A0A178MBW3</accession>
<dbReference type="NCBIfam" id="TIGR04086">
    <property type="entry name" value="TIGR04086_membr"/>
    <property type="match status" value="1"/>
</dbReference>
<keyword evidence="1" id="KW-0472">Membrane</keyword>
<keyword evidence="3" id="KW-1185">Reference proteome</keyword>
<dbReference type="AlphaFoldDB" id="A0A178MBW3"/>
<dbReference type="EMBL" id="LWQS01000053">
    <property type="protein sequence ID" value="OAN45535.1"/>
    <property type="molecule type" value="Genomic_DNA"/>
</dbReference>
<dbReference type="OrthoDB" id="160106at2"/>
<reference evidence="2 3" key="1">
    <citation type="submission" date="2016-04" db="EMBL/GenBank/DDBJ databases">
        <title>Chloroflexus islandicus sp. nov., a thermophilic filamentous anoxygenic phototrophic bacterium from geyser Strokkur (Iceland).</title>
        <authorList>
            <person name="Gaisin V.A."/>
            <person name="Kalashnikov A.M."/>
            <person name="Sukhacheva M.V."/>
            <person name="Grouzdev D.S."/>
            <person name="Ivanov T.M."/>
            <person name="Kuznetsov B."/>
            <person name="Gorlenko V.M."/>
        </authorList>
    </citation>
    <scope>NUCLEOTIDE SEQUENCE [LARGE SCALE GENOMIC DNA]</scope>
    <source>
        <strain evidence="3">isl-2</strain>
    </source>
</reference>
<evidence type="ECO:0000313" key="3">
    <source>
        <dbReference type="Proteomes" id="UP000078287"/>
    </source>
</evidence>
<evidence type="ECO:0008006" key="4">
    <source>
        <dbReference type="Google" id="ProtNLM"/>
    </source>
</evidence>
<keyword evidence="1" id="KW-0812">Transmembrane</keyword>
<sequence length="127" mass="12866">MNIRWTAVISGFMADFAFTILLQVVILATGQSAVFTDPSLSNPIHVLLILIGASLTGVGGFVAGWLADNSYAMHGLLVGVVGILVAAIANVGIAVPPLLLLGQAIGCAFGAVGGTLAGRVRRSPRVG</sequence>
<evidence type="ECO:0000256" key="1">
    <source>
        <dbReference type="SAM" id="Phobius"/>
    </source>
</evidence>
<feature type="transmembrane region" description="Helical" evidence="1">
    <location>
        <begin position="42"/>
        <end position="67"/>
    </location>
</feature>
<dbReference type="RefSeq" id="WP_066787408.1">
    <property type="nucleotide sequence ID" value="NZ_LWQS01000053.1"/>
</dbReference>
<keyword evidence="1" id="KW-1133">Transmembrane helix</keyword>
<name>A0A178MBW3_9CHLR</name>